<accession>A0A0G0WN01</accession>
<dbReference type="Proteomes" id="UP000034163">
    <property type="component" value="Unassembled WGS sequence"/>
</dbReference>
<dbReference type="EMBL" id="LCBS01000053">
    <property type="protein sequence ID" value="KKS14155.1"/>
    <property type="molecule type" value="Genomic_DNA"/>
</dbReference>
<dbReference type="AlphaFoldDB" id="A0A0G0WN01"/>
<sequence>MTIYRLQIKEIMKRAGLNPADFIKAELTESGLHIKVTQPNFGLKRKIMQEISKTKDIKKALNEALDDTIGNY</sequence>
<proteinExistence type="predicted"/>
<comment type="caution">
    <text evidence="1">The sequence shown here is derived from an EMBL/GenBank/DDBJ whole genome shotgun (WGS) entry which is preliminary data.</text>
</comment>
<gene>
    <name evidence="1" type="ORF">UU72_C0053G0004</name>
</gene>
<organism evidence="1 2">
    <name type="scientific">candidate division WWE3 bacterium GW2011_GWB1_41_6</name>
    <dbReference type="NCBI Taxonomy" id="1619112"/>
    <lineage>
        <taxon>Bacteria</taxon>
        <taxon>Katanobacteria</taxon>
    </lineage>
</organism>
<evidence type="ECO:0000313" key="2">
    <source>
        <dbReference type="Proteomes" id="UP000034163"/>
    </source>
</evidence>
<evidence type="ECO:0000313" key="1">
    <source>
        <dbReference type="EMBL" id="KKS14155.1"/>
    </source>
</evidence>
<protein>
    <submittedName>
        <fullName evidence="1">Uncharacterized protein</fullName>
    </submittedName>
</protein>
<name>A0A0G0WN01_UNCKA</name>
<reference evidence="1 2" key="1">
    <citation type="journal article" date="2015" name="Nature">
        <title>rRNA introns, odd ribosomes, and small enigmatic genomes across a large radiation of phyla.</title>
        <authorList>
            <person name="Brown C.T."/>
            <person name="Hug L.A."/>
            <person name="Thomas B.C."/>
            <person name="Sharon I."/>
            <person name="Castelle C.J."/>
            <person name="Singh A."/>
            <person name="Wilkins M.J."/>
            <person name="Williams K.H."/>
            <person name="Banfield J.F."/>
        </authorList>
    </citation>
    <scope>NUCLEOTIDE SEQUENCE [LARGE SCALE GENOMIC DNA]</scope>
</reference>